<comment type="caution">
    <text evidence="1">The sequence shown here is derived from an EMBL/GenBank/DDBJ whole genome shotgun (WGS) entry which is preliminary data.</text>
</comment>
<dbReference type="Proteomes" id="UP001055072">
    <property type="component" value="Unassembled WGS sequence"/>
</dbReference>
<protein>
    <submittedName>
        <fullName evidence="1">Uncharacterized protein</fullName>
    </submittedName>
</protein>
<name>A0ACB8UC14_9APHY</name>
<sequence length="163" mass="18651">MCTIPNLLFHLIHHKLYVAACEVRRKALLNPHCIFSSTIQPADALHAFSRWPTAFNAMTLTSNTTYTPTHRPRTDTSFEVLVHTGGWSSEFELPDIGARMKYGSGTVVVLCGGLLQRSKKTFGEQVEWAFTMNEFMFERTGTDMPRWSYLPPDIQLEQRRGRE</sequence>
<evidence type="ECO:0000313" key="2">
    <source>
        <dbReference type="Proteomes" id="UP001055072"/>
    </source>
</evidence>
<gene>
    <name evidence="1" type="ORF">BDY19DRAFT_927286</name>
</gene>
<dbReference type="EMBL" id="MU274904">
    <property type="protein sequence ID" value="KAI0091892.1"/>
    <property type="molecule type" value="Genomic_DNA"/>
</dbReference>
<keyword evidence="2" id="KW-1185">Reference proteome</keyword>
<organism evidence="1 2">
    <name type="scientific">Irpex rosettiformis</name>
    <dbReference type="NCBI Taxonomy" id="378272"/>
    <lineage>
        <taxon>Eukaryota</taxon>
        <taxon>Fungi</taxon>
        <taxon>Dikarya</taxon>
        <taxon>Basidiomycota</taxon>
        <taxon>Agaricomycotina</taxon>
        <taxon>Agaricomycetes</taxon>
        <taxon>Polyporales</taxon>
        <taxon>Irpicaceae</taxon>
        <taxon>Irpex</taxon>
    </lineage>
</organism>
<accession>A0ACB8UC14</accession>
<evidence type="ECO:0000313" key="1">
    <source>
        <dbReference type="EMBL" id="KAI0091892.1"/>
    </source>
</evidence>
<proteinExistence type="predicted"/>
<reference evidence="1" key="1">
    <citation type="journal article" date="2021" name="Environ. Microbiol.">
        <title>Gene family expansions and transcriptome signatures uncover fungal adaptations to wood decay.</title>
        <authorList>
            <person name="Hage H."/>
            <person name="Miyauchi S."/>
            <person name="Viragh M."/>
            <person name="Drula E."/>
            <person name="Min B."/>
            <person name="Chaduli D."/>
            <person name="Navarro D."/>
            <person name="Favel A."/>
            <person name="Norest M."/>
            <person name="Lesage-Meessen L."/>
            <person name="Balint B."/>
            <person name="Merenyi Z."/>
            <person name="de Eugenio L."/>
            <person name="Morin E."/>
            <person name="Martinez A.T."/>
            <person name="Baldrian P."/>
            <person name="Stursova M."/>
            <person name="Martinez M.J."/>
            <person name="Novotny C."/>
            <person name="Magnuson J.K."/>
            <person name="Spatafora J.W."/>
            <person name="Maurice S."/>
            <person name="Pangilinan J."/>
            <person name="Andreopoulos W."/>
            <person name="LaButti K."/>
            <person name="Hundley H."/>
            <person name="Na H."/>
            <person name="Kuo A."/>
            <person name="Barry K."/>
            <person name="Lipzen A."/>
            <person name="Henrissat B."/>
            <person name="Riley R."/>
            <person name="Ahrendt S."/>
            <person name="Nagy L.G."/>
            <person name="Grigoriev I.V."/>
            <person name="Martin F."/>
            <person name="Rosso M.N."/>
        </authorList>
    </citation>
    <scope>NUCLEOTIDE SEQUENCE</scope>
    <source>
        <strain evidence="1">CBS 384.51</strain>
    </source>
</reference>